<dbReference type="Pfam" id="PF04002">
    <property type="entry name" value="RadC"/>
    <property type="match status" value="1"/>
</dbReference>
<dbReference type="InterPro" id="IPR020891">
    <property type="entry name" value="UPF0758_CS"/>
</dbReference>
<dbReference type="InterPro" id="IPR037518">
    <property type="entry name" value="MPN"/>
</dbReference>
<dbReference type="EMBL" id="QGLM01000020">
    <property type="protein sequence ID" value="PXY94532.1"/>
    <property type="molecule type" value="Genomic_DNA"/>
</dbReference>
<gene>
    <name evidence="8" type="ORF">DKK76_10215</name>
</gene>
<dbReference type="Proteomes" id="UP000247838">
    <property type="component" value="Unassembled WGS sequence"/>
</dbReference>
<dbReference type="PROSITE" id="PS01302">
    <property type="entry name" value="UPF0758"/>
    <property type="match status" value="1"/>
</dbReference>
<evidence type="ECO:0000259" key="7">
    <source>
        <dbReference type="PROSITE" id="PS50249"/>
    </source>
</evidence>
<evidence type="ECO:0000256" key="2">
    <source>
        <dbReference type="ARBA" id="ARBA00022723"/>
    </source>
</evidence>
<proteinExistence type="predicted"/>
<dbReference type="PROSITE" id="PS50249">
    <property type="entry name" value="MPN"/>
    <property type="match status" value="1"/>
</dbReference>
<keyword evidence="6" id="KW-0175">Coiled coil</keyword>
<evidence type="ECO:0000313" key="8">
    <source>
        <dbReference type="EMBL" id="PXY94532.1"/>
    </source>
</evidence>
<evidence type="ECO:0000256" key="3">
    <source>
        <dbReference type="ARBA" id="ARBA00022801"/>
    </source>
</evidence>
<comment type="caution">
    <text evidence="8">The sequence shown here is derived from an EMBL/GenBank/DDBJ whole genome shotgun (WGS) entry which is preliminary data.</text>
</comment>
<keyword evidence="5" id="KW-0482">Metalloprotease</keyword>
<feature type="coiled-coil region" evidence="6">
    <location>
        <begin position="163"/>
        <end position="196"/>
    </location>
</feature>
<organism evidence="8 9">
    <name type="scientific">Frischella perrara</name>
    <dbReference type="NCBI Taxonomy" id="1267021"/>
    <lineage>
        <taxon>Bacteria</taxon>
        <taxon>Pseudomonadati</taxon>
        <taxon>Pseudomonadota</taxon>
        <taxon>Gammaproteobacteria</taxon>
        <taxon>Orbales</taxon>
        <taxon>Orbaceae</taxon>
        <taxon>Frischella</taxon>
    </lineage>
</organism>
<dbReference type="CDD" id="cd08071">
    <property type="entry name" value="MPN_DUF2466"/>
    <property type="match status" value="1"/>
</dbReference>
<evidence type="ECO:0000313" key="9">
    <source>
        <dbReference type="Proteomes" id="UP000247838"/>
    </source>
</evidence>
<keyword evidence="1" id="KW-0645">Protease</keyword>
<keyword evidence="3" id="KW-0378">Hydrolase</keyword>
<accession>A0A318MP34</accession>
<dbReference type="RefSeq" id="WP_110444158.1">
    <property type="nucleotide sequence ID" value="NZ_QGLM01000020.1"/>
</dbReference>
<protein>
    <submittedName>
        <fullName evidence="8">DNA repair protein</fullName>
    </submittedName>
</protein>
<evidence type="ECO:0000256" key="5">
    <source>
        <dbReference type="ARBA" id="ARBA00023049"/>
    </source>
</evidence>
<dbReference type="GO" id="GO:0046872">
    <property type="term" value="F:metal ion binding"/>
    <property type="evidence" value="ECO:0007669"/>
    <property type="project" value="UniProtKB-KW"/>
</dbReference>
<dbReference type="AlphaFoldDB" id="A0A318MP34"/>
<keyword evidence="2" id="KW-0479">Metal-binding</keyword>
<dbReference type="GO" id="GO:0006508">
    <property type="term" value="P:proteolysis"/>
    <property type="evidence" value="ECO:0007669"/>
    <property type="project" value="UniProtKB-KW"/>
</dbReference>
<sequence length="249" mass="29199">MDIRLTKRDKHYIEGTEDVYAIMQRILLRENKVDQEKEHLWMIGMNQAGYILYIELIALGTFRSVDIEPMNVFRVAVMKNASRVVLIHNHPSGSLIPSDNDKDVTDRLIQVGRILNIELTDHLIITPFNYLSFRAEKLMDKLEKSIKYVPTYKVIEQIRKEERKITREKLAIANNKIKAEKDKTKLAREKAKTEKERRKKLEYNMIITLFEKDISITDIAKIMGITTKKIEKVIVELKIKNSIKLFTNN</sequence>
<dbReference type="InterPro" id="IPR025657">
    <property type="entry name" value="RadC_JAB"/>
</dbReference>
<reference evidence="8 9" key="1">
    <citation type="submission" date="2018-05" db="EMBL/GenBank/DDBJ databases">
        <title>Reference genomes for bee gut microbiota database.</title>
        <authorList>
            <person name="Ellegaard K.M."/>
        </authorList>
    </citation>
    <scope>NUCLEOTIDE SEQUENCE [LARGE SCALE GENOMIC DNA]</scope>
    <source>
        <strain evidence="8 9">ESL0167</strain>
    </source>
</reference>
<keyword evidence="4" id="KW-0862">Zinc</keyword>
<dbReference type="PANTHER" id="PTHR30471">
    <property type="entry name" value="DNA REPAIR PROTEIN RADC"/>
    <property type="match status" value="1"/>
</dbReference>
<dbReference type="PANTHER" id="PTHR30471:SF3">
    <property type="entry name" value="UPF0758 PROTEIN YEES-RELATED"/>
    <property type="match status" value="1"/>
</dbReference>
<evidence type="ECO:0000256" key="4">
    <source>
        <dbReference type="ARBA" id="ARBA00022833"/>
    </source>
</evidence>
<dbReference type="SUPFAM" id="SSF102712">
    <property type="entry name" value="JAB1/MPN domain"/>
    <property type="match status" value="1"/>
</dbReference>
<feature type="domain" description="MPN" evidence="7">
    <location>
        <begin position="12"/>
        <end position="139"/>
    </location>
</feature>
<dbReference type="Gene3D" id="3.40.140.10">
    <property type="entry name" value="Cytidine Deaminase, domain 2"/>
    <property type="match status" value="1"/>
</dbReference>
<dbReference type="InterPro" id="IPR001405">
    <property type="entry name" value="UPF0758"/>
</dbReference>
<evidence type="ECO:0000256" key="1">
    <source>
        <dbReference type="ARBA" id="ARBA00022670"/>
    </source>
</evidence>
<name>A0A318MP34_FRIPE</name>
<dbReference type="GO" id="GO:0008237">
    <property type="term" value="F:metallopeptidase activity"/>
    <property type="evidence" value="ECO:0007669"/>
    <property type="project" value="UniProtKB-KW"/>
</dbReference>
<evidence type="ECO:0000256" key="6">
    <source>
        <dbReference type="SAM" id="Coils"/>
    </source>
</evidence>